<reference evidence="1 2" key="1">
    <citation type="journal article" date="2023" name="Ecotoxicol. Environ. Saf.">
        <title>Mercury remediation potential of mercury-resistant strain Rheinheimera metallidurans sp. nov. isolated from a municipal waste dumping site.</title>
        <authorList>
            <person name="Yadav V."/>
            <person name="Manjhi A."/>
            <person name="Vadakedath N."/>
        </authorList>
    </citation>
    <scope>NUCLEOTIDE SEQUENCE [LARGE SCALE GENOMIC DNA]</scope>
    <source>
        <strain evidence="1 2">E-49</strain>
    </source>
</reference>
<gene>
    <name evidence="1" type="ORF">MN202_20460</name>
</gene>
<evidence type="ECO:0000313" key="2">
    <source>
        <dbReference type="Proteomes" id="UP001375382"/>
    </source>
</evidence>
<dbReference type="Proteomes" id="UP001375382">
    <property type="component" value="Unassembled WGS sequence"/>
</dbReference>
<evidence type="ECO:0008006" key="3">
    <source>
        <dbReference type="Google" id="ProtNLM"/>
    </source>
</evidence>
<proteinExistence type="predicted"/>
<accession>A0ABU8CD60</accession>
<organism evidence="1 2">
    <name type="scientific">Rheinheimera muenzenbergensis</name>
    <dbReference type="NCBI Taxonomy" id="1193628"/>
    <lineage>
        <taxon>Bacteria</taxon>
        <taxon>Pseudomonadati</taxon>
        <taxon>Pseudomonadota</taxon>
        <taxon>Gammaproteobacteria</taxon>
        <taxon>Chromatiales</taxon>
        <taxon>Chromatiaceae</taxon>
        <taxon>Rheinheimera</taxon>
    </lineage>
</organism>
<dbReference type="EMBL" id="JALAAR010000045">
    <property type="protein sequence ID" value="MEH8019609.1"/>
    <property type="molecule type" value="Genomic_DNA"/>
</dbReference>
<comment type="caution">
    <text evidence="1">The sequence shown here is derived from an EMBL/GenBank/DDBJ whole genome shotgun (WGS) entry which is preliminary data.</text>
</comment>
<dbReference type="RefSeq" id="WP_335737986.1">
    <property type="nucleotide sequence ID" value="NZ_JALAAR010000045.1"/>
</dbReference>
<name>A0ABU8CD60_9GAMM</name>
<protein>
    <recommendedName>
        <fullName evidence="3">Apea-like HEPN domain-containing protein</fullName>
    </recommendedName>
</protein>
<evidence type="ECO:0000313" key="1">
    <source>
        <dbReference type="EMBL" id="MEH8019609.1"/>
    </source>
</evidence>
<keyword evidence="2" id="KW-1185">Reference proteome</keyword>
<sequence>MLSINVELEARSARDCFRVATTSLELAKRSVEEWEIEHHSITGITFTAFSLEAMFNHYGIIFFKDWNEQKECRKDSHRRLFKAVNLPGYLGSKEYQVAKKCFELRDFLAHGKTQRETIVVKLPTDSDSRSIFNHMIALDSKPFREASNELLQLFIETTRKIEMDIENNGFYPNQEHIEEKFREKLCECPLSVSGVRSW</sequence>